<evidence type="ECO:0000313" key="3">
    <source>
        <dbReference type="Proteomes" id="UP001059745"/>
    </source>
</evidence>
<reference evidence="2" key="1">
    <citation type="submission" date="2022-09" db="EMBL/GenBank/DDBJ databases">
        <title>Genomic of Burkholderia gladioli.</title>
        <authorList>
            <person name="Wu H."/>
        </authorList>
    </citation>
    <scope>NUCLEOTIDE SEQUENCE</scope>
    <source>
        <strain evidence="2">ZN-S4</strain>
    </source>
</reference>
<dbReference type="AlphaFoldDB" id="A0AB38TR57"/>
<dbReference type="RefSeq" id="WP_260531240.1">
    <property type="nucleotide sequence ID" value="NZ_CP104214.1"/>
</dbReference>
<feature type="compositionally biased region" description="Polar residues" evidence="1">
    <location>
        <begin position="57"/>
        <end position="76"/>
    </location>
</feature>
<protein>
    <submittedName>
        <fullName evidence="2">Uncharacterized protein</fullName>
    </submittedName>
</protein>
<evidence type="ECO:0000256" key="1">
    <source>
        <dbReference type="SAM" id="MobiDB-lite"/>
    </source>
</evidence>
<accession>A0AB38TR57</accession>
<gene>
    <name evidence="2" type="ORF">NYZ96_13160</name>
</gene>
<organism evidence="2 3">
    <name type="scientific">Burkholderia gladioli</name>
    <name type="common">Pseudomonas marginata</name>
    <name type="synonym">Phytomonas marginata</name>
    <dbReference type="NCBI Taxonomy" id="28095"/>
    <lineage>
        <taxon>Bacteria</taxon>
        <taxon>Pseudomonadati</taxon>
        <taxon>Pseudomonadota</taxon>
        <taxon>Betaproteobacteria</taxon>
        <taxon>Burkholderiales</taxon>
        <taxon>Burkholderiaceae</taxon>
        <taxon>Burkholderia</taxon>
    </lineage>
</organism>
<dbReference type="EMBL" id="CP104214">
    <property type="protein sequence ID" value="UWX69163.1"/>
    <property type="molecule type" value="Genomic_DNA"/>
</dbReference>
<name>A0AB38TR57_BURGA</name>
<proteinExistence type="predicted"/>
<dbReference type="Proteomes" id="UP001059745">
    <property type="component" value="Chromosome 1"/>
</dbReference>
<feature type="region of interest" description="Disordered" evidence="1">
    <location>
        <begin position="57"/>
        <end position="81"/>
    </location>
</feature>
<evidence type="ECO:0000313" key="2">
    <source>
        <dbReference type="EMBL" id="UWX69163.1"/>
    </source>
</evidence>
<sequence length="135" mass="15094">MIFDKICRKHLRKTTPIMYPSPPKRALSFLAVHSRPSPETSLASDIRFGSRVLQIPQAKSTADNKSIDDQNASNFRHTPPPSERRFMADLCRLPPCHAWPTEIDPKLPFVARSPFDTSKITLGAISALASRKNAN</sequence>